<feature type="transmembrane region" description="Helical" evidence="1">
    <location>
        <begin position="6"/>
        <end position="29"/>
    </location>
</feature>
<feature type="transmembrane region" description="Helical" evidence="1">
    <location>
        <begin position="41"/>
        <end position="60"/>
    </location>
</feature>
<evidence type="ECO:0008006" key="3">
    <source>
        <dbReference type="Google" id="ProtNLM"/>
    </source>
</evidence>
<comment type="caution">
    <text evidence="2">The sequence shown here is derived from an EMBL/GenBank/DDBJ whole genome shotgun (WGS) entry which is preliminary data.</text>
</comment>
<keyword evidence="1" id="KW-0812">Transmembrane</keyword>
<evidence type="ECO:0000256" key="1">
    <source>
        <dbReference type="SAM" id="Phobius"/>
    </source>
</evidence>
<gene>
    <name evidence="2" type="ORF">SDC9_10096</name>
</gene>
<proteinExistence type="predicted"/>
<keyword evidence="1" id="KW-0472">Membrane</keyword>
<protein>
    <recommendedName>
        <fullName evidence="3">Branched-chain amino acid transport protein AzlD</fullName>
    </recommendedName>
</protein>
<dbReference type="InterPro" id="IPR008407">
    <property type="entry name" value="Brnchd-chn_aa_trnsp_AzlD"/>
</dbReference>
<dbReference type="EMBL" id="VSSQ01000025">
    <property type="protein sequence ID" value="MPL64443.1"/>
    <property type="molecule type" value="Genomic_DNA"/>
</dbReference>
<dbReference type="PIRSF" id="PIRSF003203">
    <property type="entry name" value="AzlD"/>
    <property type="match status" value="1"/>
</dbReference>
<name>A0A644TC05_9ZZZZ</name>
<sequence>MLSVSRAFTASLAMAAVILFCRALPFLFFSGEKTPRFLSFVEIYMPALAMTVLALSPYASLEWSKAPHGFPEVLAGLLVVGLHLWKRNPLLSILGGTALYMILAY</sequence>
<organism evidence="2">
    <name type="scientific">bioreactor metagenome</name>
    <dbReference type="NCBI Taxonomy" id="1076179"/>
    <lineage>
        <taxon>unclassified sequences</taxon>
        <taxon>metagenomes</taxon>
        <taxon>ecological metagenomes</taxon>
    </lineage>
</organism>
<dbReference type="Pfam" id="PF05437">
    <property type="entry name" value="AzlD"/>
    <property type="match status" value="1"/>
</dbReference>
<keyword evidence="1" id="KW-1133">Transmembrane helix</keyword>
<dbReference type="AlphaFoldDB" id="A0A644TC05"/>
<reference evidence="2" key="1">
    <citation type="submission" date="2019-08" db="EMBL/GenBank/DDBJ databases">
        <authorList>
            <person name="Kucharzyk K."/>
            <person name="Murdoch R.W."/>
            <person name="Higgins S."/>
            <person name="Loffler F."/>
        </authorList>
    </citation>
    <scope>NUCLEOTIDE SEQUENCE</scope>
</reference>
<evidence type="ECO:0000313" key="2">
    <source>
        <dbReference type="EMBL" id="MPL64443.1"/>
    </source>
</evidence>
<accession>A0A644TC05</accession>